<dbReference type="InterPro" id="IPR006097">
    <property type="entry name" value="Glu/Leu/Phe/Val/Trp_DH_dimer"/>
</dbReference>
<comment type="similarity">
    <text evidence="1 6">Belongs to the Glu/Leu/Phe/Val dehydrogenases family.</text>
</comment>
<dbReference type="Proteomes" id="UP000019491">
    <property type="component" value="Unassembled WGS sequence"/>
</dbReference>
<dbReference type="InterPro" id="IPR016211">
    <property type="entry name" value="Glu/Phe/Leu/Val/Trp_DH_bac/arc"/>
</dbReference>
<dbReference type="SUPFAM" id="SSF51735">
    <property type="entry name" value="NAD(P)-binding Rossmann-fold domains"/>
    <property type="match status" value="1"/>
</dbReference>
<keyword evidence="2 6" id="KW-0560">Oxidoreductase</keyword>
<evidence type="ECO:0000313" key="8">
    <source>
        <dbReference type="EMBL" id="GAF49173.1"/>
    </source>
</evidence>
<feature type="binding site" evidence="5">
    <location>
        <begin position="196"/>
        <end position="201"/>
    </location>
    <ligand>
        <name>NAD(+)</name>
        <dbReference type="ChEBI" id="CHEBI:57540"/>
    </ligand>
</feature>
<proteinExistence type="inferred from homology"/>
<evidence type="ECO:0000259" key="7">
    <source>
        <dbReference type="SMART" id="SM00839"/>
    </source>
</evidence>
<dbReference type="PANTHER" id="PTHR42722">
    <property type="entry name" value="LEUCINE DEHYDROGENASE"/>
    <property type="match status" value="1"/>
</dbReference>
<dbReference type="InterPro" id="IPR006096">
    <property type="entry name" value="Glu/Leu/Phe/Val/Trp_DH_C"/>
</dbReference>
<name>X0PZX5_RHOWR</name>
<dbReference type="CDD" id="cd01075">
    <property type="entry name" value="NAD_bind_Leu_Phe_Val_DH"/>
    <property type="match status" value="1"/>
</dbReference>
<dbReference type="Gene3D" id="3.40.50.10860">
    <property type="entry name" value="Leucine Dehydrogenase, chain A, domain 1"/>
    <property type="match status" value="1"/>
</dbReference>
<organism evidence="8 9">
    <name type="scientific">Rhodococcus wratislaviensis NBRC 100605</name>
    <dbReference type="NCBI Taxonomy" id="1219028"/>
    <lineage>
        <taxon>Bacteria</taxon>
        <taxon>Bacillati</taxon>
        <taxon>Actinomycetota</taxon>
        <taxon>Actinomycetes</taxon>
        <taxon>Mycobacteriales</taxon>
        <taxon>Nocardiaceae</taxon>
        <taxon>Rhodococcus</taxon>
    </lineage>
</organism>
<dbReference type="FunFam" id="3.40.50.10860:FF:000010">
    <property type="entry name" value="Leucine dehydrogenase"/>
    <property type="match status" value="1"/>
</dbReference>
<dbReference type="RefSeq" id="WP_037240483.1">
    <property type="nucleotide sequence ID" value="NZ_BAWF01000070.1"/>
</dbReference>
<evidence type="ECO:0000256" key="3">
    <source>
        <dbReference type="ARBA" id="ARBA00023027"/>
    </source>
</evidence>
<dbReference type="InterPro" id="IPR006095">
    <property type="entry name" value="Glu/Leu/Phe/Val/Trp_DH"/>
</dbReference>
<protein>
    <submittedName>
        <fullName evidence="8">Valine dehydrogenase</fullName>
    </submittedName>
</protein>
<keyword evidence="3 5" id="KW-0520">NAD</keyword>
<sequence length="363" mass="37755">MTLTSPDTVEYVDSAFVFDRLDFDDSPHEQVAFCQDPESGLKAIIAIHSTVLGPALGGTRFYPFADERSALTDALRLSKGMTYKAAAAGLQLGGGKAVIIGDPSTLKSEALLAAYGRFVETLGGRYVTAGDVGTTSDDMDVISKYTDHVTGRNVAAGGSGDSAPLTALGVFHSMRAAAASTWGSANLAGRRVGVEGTGKVGYHLIRLLTEAGAAVVACDINADALNRATQDFPDLTPATGVIASPLDIYAPCALGATLSQRSVRDLSATIVCGAANNQLVDPTVEQSLSEQRITWVPDFVANAGGLIQMAGELEHKSAADVTPRVEKIFDTVQEILEIAALDGVSTGTAANRVADARIDSARH</sequence>
<dbReference type="Pfam" id="PF00208">
    <property type="entry name" value="ELFV_dehydrog"/>
    <property type="match status" value="2"/>
</dbReference>
<dbReference type="PRINTS" id="PR00082">
    <property type="entry name" value="GLFDHDRGNASE"/>
</dbReference>
<evidence type="ECO:0000256" key="2">
    <source>
        <dbReference type="ARBA" id="ARBA00023002"/>
    </source>
</evidence>
<keyword evidence="5" id="KW-0547">Nucleotide-binding</keyword>
<keyword evidence="9" id="KW-1185">Reference proteome</keyword>
<evidence type="ECO:0000313" key="9">
    <source>
        <dbReference type="Proteomes" id="UP000019491"/>
    </source>
</evidence>
<dbReference type="GO" id="GO:0000166">
    <property type="term" value="F:nucleotide binding"/>
    <property type="evidence" value="ECO:0007669"/>
    <property type="project" value="UniProtKB-KW"/>
</dbReference>
<evidence type="ECO:0000256" key="5">
    <source>
        <dbReference type="PIRSR" id="PIRSR000188-2"/>
    </source>
</evidence>
<feature type="domain" description="Glutamate/phenylalanine/leucine/valine/L-tryptophan dehydrogenase C-terminal" evidence="7">
    <location>
        <begin position="160"/>
        <end position="363"/>
    </location>
</feature>
<dbReference type="OrthoDB" id="9803297at2"/>
<dbReference type="GO" id="GO:0006520">
    <property type="term" value="P:amino acid metabolic process"/>
    <property type="evidence" value="ECO:0007669"/>
    <property type="project" value="InterPro"/>
</dbReference>
<dbReference type="GO" id="GO:0016639">
    <property type="term" value="F:oxidoreductase activity, acting on the CH-NH2 group of donors, NAD or NADP as acceptor"/>
    <property type="evidence" value="ECO:0007669"/>
    <property type="project" value="InterPro"/>
</dbReference>
<dbReference type="Pfam" id="PF02812">
    <property type="entry name" value="ELFV_dehydrog_N"/>
    <property type="match status" value="1"/>
</dbReference>
<evidence type="ECO:0000256" key="1">
    <source>
        <dbReference type="ARBA" id="ARBA00006382"/>
    </source>
</evidence>
<evidence type="ECO:0000256" key="4">
    <source>
        <dbReference type="PIRSR" id="PIRSR000188-1"/>
    </source>
</evidence>
<dbReference type="SUPFAM" id="SSF53223">
    <property type="entry name" value="Aminoacid dehydrogenase-like, N-terminal domain"/>
    <property type="match status" value="1"/>
</dbReference>
<comment type="caution">
    <text evidence="8">The sequence shown here is derived from an EMBL/GenBank/DDBJ whole genome shotgun (WGS) entry which is preliminary data.</text>
</comment>
<dbReference type="PIRSF" id="PIRSF000188">
    <property type="entry name" value="Phe_leu_dh"/>
    <property type="match status" value="1"/>
</dbReference>
<dbReference type="SMART" id="SM00839">
    <property type="entry name" value="ELFV_dehydrog"/>
    <property type="match status" value="1"/>
</dbReference>
<evidence type="ECO:0000256" key="6">
    <source>
        <dbReference type="RuleBase" id="RU004417"/>
    </source>
</evidence>
<dbReference type="InterPro" id="IPR033524">
    <property type="entry name" value="Glu/Leu/Phe/Val_DH_AS"/>
</dbReference>
<dbReference type="PROSITE" id="PS00074">
    <property type="entry name" value="GLFV_DEHYDROGENASE"/>
    <property type="match status" value="1"/>
</dbReference>
<reference evidence="8 9" key="1">
    <citation type="submission" date="2014-02" db="EMBL/GenBank/DDBJ databases">
        <title>Whole genome shotgun sequence of Rhodococcus wratislaviensis NBRC 100605.</title>
        <authorList>
            <person name="Hosoyama A."/>
            <person name="Tsuchikane K."/>
            <person name="Yoshida I."/>
            <person name="Ohji S."/>
            <person name="Ichikawa N."/>
            <person name="Yamazoe A."/>
            <person name="Fujita N."/>
        </authorList>
    </citation>
    <scope>NUCLEOTIDE SEQUENCE [LARGE SCALE GENOMIC DNA]</scope>
    <source>
        <strain evidence="8 9">NBRC 100605</strain>
    </source>
</reference>
<dbReference type="AlphaFoldDB" id="X0PZX5"/>
<feature type="active site" description="Proton donor/acceptor" evidence="4">
    <location>
        <position position="96"/>
    </location>
</feature>
<dbReference type="Gene3D" id="3.40.50.720">
    <property type="entry name" value="NAD(P)-binding Rossmann-like Domain"/>
    <property type="match status" value="1"/>
</dbReference>
<dbReference type="InterPro" id="IPR046346">
    <property type="entry name" value="Aminoacid_DH-like_N_sf"/>
</dbReference>
<dbReference type="PANTHER" id="PTHR42722:SF1">
    <property type="entry name" value="VALINE DEHYDROGENASE"/>
    <property type="match status" value="1"/>
</dbReference>
<dbReference type="InterPro" id="IPR036291">
    <property type="entry name" value="NAD(P)-bd_dom_sf"/>
</dbReference>
<dbReference type="EMBL" id="BAWF01000070">
    <property type="protein sequence ID" value="GAF49173.1"/>
    <property type="molecule type" value="Genomic_DNA"/>
</dbReference>
<gene>
    <name evidence="8" type="primary">vdh</name>
    <name evidence="8" type="ORF">RW1_070_00040</name>
</gene>
<accession>X0PZX5</accession>